<comment type="subcellular location">
    <subcellularLocation>
        <location evidence="1">Membrane</location>
    </subcellularLocation>
</comment>
<dbReference type="InterPro" id="IPR036179">
    <property type="entry name" value="Ig-like_dom_sf"/>
</dbReference>
<evidence type="ECO:0000256" key="2">
    <source>
        <dbReference type="ARBA" id="ARBA00022729"/>
    </source>
</evidence>
<evidence type="ECO:0000256" key="4">
    <source>
        <dbReference type="ARBA" id="ARBA00023180"/>
    </source>
</evidence>
<feature type="domain" description="Ig-like" evidence="5">
    <location>
        <begin position="129"/>
        <end position="196"/>
    </location>
</feature>
<dbReference type="PROSITE" id="PS50835">
    <property type="entry name" value="IG_LIKE"/>
    <property type="match status" value="1"/>
</dbReference>
<evidence type="ECO:0000313" key="6">
    <source>
        <dbReference type="Ensembl" id="ENSLACP00000000612.1"/>
    </source>
</evidence>
<proteinExistence type="predicted"/>
<dbReference type="Gene3D" id="2.60.40.10">
    <property type="entry name" value="Immunoglobulins"/>
    <property type="match status" value="2"/>
</dbReference>
<keyword evidence="2" id="KW-0732">Signal</keyword>
<reference evidence="6" key="3">
    <citation type="submission" date="2025-09" db="UniProtKB">
        <authorList>
            <consortium name="Ensembl"/>
        </authorList>
    </citation>
    <scope>IDENTIFICATION</scope>
</reference>
<dbReference type="AlphaFoldDB" id="H2ZT91"/>
<reference evidence="7" key="1">
    <citation type="submission" date="2011-08" db="EMBL/GenBank/DDBJ databases">
        <title>The draft genome of Latimeria chalumnae.</title>
        <authorList>
            <person name="Di Palma F."/>
            <person name="Alfoldi J."/>
            <person name="Johnson J."/>
            <person name="Berlin A."/>
            <person name="Gnerre S."/>
            <person name="Jaffe D."/>
            <person name="MacCallum I."/>
            <person name="Young S."/>
            <person name="Walker B.J."/>
            <person name="Lander E."/>
            <person name="Lindblad-Toh K."/>
        </authorList>
    </citation>
    <scope>NUCLEOTIDE SEQUENCE [LARGE SCALE GENOMIC DNA]</scope>
    <source>
        <strain evidence="7">Wild caught</strain>
    </source>
</reference>
<evidence type="ECO:0000259" key="5">
    <source>
        <dbReference type="PROSITE" id="PS50835"/>
    </source>
</evidence>
<dbReference type="STRING" id="7897.ENSLACP00000000612"/>
<dbReference type="EMBL" id="AFYH01279997">
    <property type="status" value="NOT_ANNOTATED_CDS"/>
    <property type="molecule type" value="Genomic_DNA"/>
</dbReference>
<protein>
    <recommendedName>
        <fullName evidence="5">Ig-like domain-containing protein</fullName>
    </recommendedName>
</protein>
<dbReference type="Pfam" id="PF07686">
    <property type="entry name" value="V-set"/>
    <property type="match status" value="1"/>
</dbReference>
<keyword evidence="7" id="KW-1185">Reference proteome</keyword>
<dbReference type="Proteomes" id="UP000008672">
    <property type="component" value="Unassembled WGS sequence"/>
</dbReference>
<keyword evidence="4" id="KW-0325">Glycoprotein</keyword>
<dbReference type="OMA" id="NATINPW"/>
<evidence type="ECO:0000256" key="1">
    <source>
        <dbReference type="ARBA" id="ARBA00004370"/>
    </source>
</evidence>
<dbReference type="InterPro" id="IPR013106">
    <property type="entry name" value="Ig_V-set"/>
</dbReference>
<name>H2ZT91_LATCH</name>
<dbReference type="CDD" id="cd00096">
    <property type="entry name" value="Ig"/>
    <property type="match status" value="1"/>
</dbReference>
<dbReference type="InterPro" id="IPR015631">
    <property type="entry name" value="CD2/SLAM_rcpt"/>
</dbReference>
<dbReference type="SUPFAM" id="SSF48726">
    <property type="entry name" value="Immunoglobulin"/>
    <property type="match status" value="2"/>
</dbReference>
<dbReference type="PANTHER" id="PTHR12080">
    <property type="entry name" value="SIGNALING LYMPHOCYTIC ACTIVATION MOLECULE"/>
    <property type="match status" value="1"/>
</dbReference>
<dbReference type="GeneTree" id="ENSGT01030000234540"/>
<dbReference type="GO" id="GO:0016020">
    <property type="term" value="C:membrane"/>
    <property type="evidence" value="ECO:0007669"/>
    <property type="project" value="UniProtKB-SubCell"/>
</dbReference>
<evidence type="ECO:0000256" key="3">
    <source>
        <dbReference type="ARBA" id="ARBA00023136"/>
    </source>
</evidence>
<dbReference type="InParanoid" id="H2ZT91"/>
<dbReference type="HOGENOM" id="CLU_096292_0_0_1"/>
<keyword evidence="3" id="KW-0472">Membrane</keyword>
<dbReference type="InterPro" id="IPR013783">
    <property type="entry name" value="Ig-like_fold"/>
</dbReference>
<reference evidence="6" key="2">
    <citation type="submission" date="2025-08" db="UniProtKB">
        <authorList>
            <consortium name="Ensembl"/>
        </authorList>
    </citation>
    <scope>IDENTIFICATION</scope>
</reference>
<organism evidence="6 7">
    <name type="scientific">Latimeria chalumnae</name>
    <name type="common">Coelacanth</name>
    <dbReference type="NCBI Taxonomy" id="7897"/>
    <lineage>
        <taxon>Eukaryota</taxon>
        <taxon>Metazoa</taxon>
        <taxon>Chordata</taxon>
        <taxon>Craniata</taxon>
        <taxon>Vertebrata</taxon>
        <taxon>Euteleostomi</taxon>
        <taxon>Coelacanthiformes</taxon>
        <taxon>Coelacanthidae</taxon>
        <taxon>Latimeria</taxon>
    </lineage>
</organism>
<sequence length="201" mass="23170">VVGRVGKSVCIPLEIPEGDVIELYWKFRPLEPDSLIAVFFEGKFYDHYQDRFQSRLGISLSDKSCTLQIHKLQFQDSGIHDIKIIILKDKWKLTEEFNLTVYEAVSSISLKEFNSTETPKPSPDQTCNITIVCSVEKGSHVTFIWKENGKNITKDKFLQVSNHTTKMEIVLKHEEINVTYSCEVHNKVSQENATINPWKFC</sequence>
<dbReference type="InterPro" id="IPR007110">
    <property type="entry name" value="Ig-like_dom"/>
</dbReference>
<dbReference type="PANTHER" id="PTHR12080:SF92">
    <property type="entry name" value="SLAM FAMILY MEMBER 8"/>
    <property type="match status" value="1"/>
</dbReference>
<dbReference type="Ensembl" id="ENSLACT00000000615.1">
    <property type="protein sequence ID" value="ENSLACP00000000612.1"/>
    <property type="gene ID" value="ENSLACG00000000544.1"/>
</dbReference>
<accession>H2ZT91</accession>
<evidence type="ECO:0000313" key="7">
    <source>
        <dbReference type="Proteomes" id="UP000008672"/>
    </source>
</evidence>